<reference evidence="1" key="1">
    <citation type="submission" date="2018-05" db="EMBL/GenBank/DDBJ databases">
        <authorList>
            <person name="Lanie J.A."/>
            <person name="Ng W.-L."/>
            <person name="Kazmierczak K.M."/>
            <person name="Andrzejewski T.M."/>
            <person name="Davidsen T.M."/>
            <person name="Wayne K.J."/>
            <person name="Tettelin H."/>
            <person name="Glass J.I."/>
            <person name="Rusch D."/>
            <person name="Podicherti R."/>
            <person name="Tsui H.-C.T."/>
            <person name="Winkler M.E."/>
        </authorList>
    </citation>
    <scope>NUCLEOTIDE SEQUENCE</scope>
</reference>
<protein>
    <submittedName>
        <fullName evidence="1">Uncharacterized protein</fullName>
    </submittedName>
</protein>
<dbReference type="AlphaFoldDB" id="A0A383ES11"/>
<name>A0A383ES11_9ZZZZ</name>
<gene>
    <name evidence="1" type="ORF">METZ01_LOCUS512263</name>
</gene>
<organism evidence="1">
    <name type="scientific">marine metagenome</name>
    <dbReference type="NCBI Taxonomy" id="408172"/>
    <lineage>
        <taxon>unclassified sequences</taxon>
        <taxon>metagenomes</taxon>
        <taxon>ecological metagenomes</taxon>
    </lineage>
</organism>
<sequence>MASRTSVILVSCLWQKYDHRGNHEHILVSSLNKFLFLARPYADIMWCKDHANEIHESHNVQPEDYKFYDTQEIIYNWNNIYVCGYHADKCCESKGWGTLTIGLKGIRTKLIEDLTVWWNHPPTETALSISARYADLVKSSSVLSSIC</sequence>
<proteinExistence type="predicted"/>
<accession>A0A383ES11</accession>
<evidence type="ECO:0000313" key="1">
    <source>
        <dbReference type="EMBL" id="SVE59409.1"/>
    </source>
</evidence>
<dbReference type="EMBL" id="UINC01228196">
    <property type="protein sequence ID" value="SVE59409.1"/>
    <property type="molecule type" value="Genomic_DNA"/>
</dbReference>